<gene>
    <name evidence="4" type="ORF">B0J15DRAFT_383221</name>
</gene>
<dbReference type="InterPro" id="IPR008011">
    <property type="entry name" value="Complex1_LYR_dom"/>
</dbReference>
<evidence type="ECO:0000259" key="3">
    <source>
        <dbReference type="Pfam" id="PF05347"/>
    </source>
</evidence>
<keyword evidence="5" id="KW-1185">Reference proteome</keyword>
<keyword evidence="1" id="KW-0175">Coiled coil</keyword>
<feature type="domain" description="Complex 1 LYR protein" evidence="3">
    <location>
        <begin position="17"/>
        <end position="78"/>
    </location>
</feature>
<proteinExistence type="predicted"/>
<dbReference type="OrthoDB" id="3925971at2759"/>
<dbReference type="EMBL" id="JAGTJS010000001">
    <property type="protein sequence ID" value="KAH7275971.1"/>
    <property type="molecule type" value="Genomic_DNA"/>
</dbReference>
<sequence length="385" mass="43625">MFRQPFVPARNSRHRVAALALYRALIKTGKKVPLPKDLQHPGPTHPIAHIVRKRFVKNKPLASLRLVYNSMAAGYKFLTLLTRGQTTDNPEHAQITQYLQQRNEASALSRSRAPPPLTRRQNPPLLTKVSPHDAPPEYKPTVRPLPKAAFVGERKVPTVANTSGGQVFLRIKKPQPRVLSRAVGRRSSLFRKDLLALLDIEEENLGSADEEDRWESLINKQLAAEGFQDKVISDGTLGSYRWSEQLSKSWIESQLDRRWSDWVARGKAVNELVQQEKALAKAEERIPRPSPDDTEAATAARETLDKILEEARQKEAARNEEVETKPFQDPFMAPLWVERVQELEKQQMFQGQFGGKPRKGGKKLDENFASKFPLDAFAAIKASRR</sequence>
<name>A0A9P9L847_FUSSL</name>
<evidence type="ECO:0000256" key="2">
    <source>
        <dbReference type="SAM" id="MobiDB-lite"/>
    </source>
</evidence>
<evidence type="ECO:0000256" key="1">
    <source>
        <dbReference type="SAM" id="Coils"/>
    </source>
</evidence>
<dbReference type="AlphaFoldDB" id="A0A9P9L847"/>
<dbReference type="Pfam" id="PF05347">
    <property type="entry name" value="Complex1_LYR"/>
    <property type="match status" value="1"/>
</dbReference>
<dbReference type="Proteomes" id="UP000736672">
    <property type="component" value="Unassembled WGS sequence"/>
</dbReference>
<feature type="region of interest" description="Disordered" evidence="2">
    <location>
        <begin position="102"/>
        <end position="143"/>
    </location>
</feature>
<reference evidence="4" key="1">
    <citation type="journal article" date="2021" name="Nat. Commun.">
        <title>Genetic determinants of endophytism in the Arabidopsis root mycobiome.</title>
        <authorList>
            <person name="Mesny F."/>
            <person name="Miyauchi S."/>
            <person name="Thiergart T."/>
            <person name="Pickel B."/>
            <person name="Atanasova L."/>
            <person name="Karlsson M."/>
            <person name="Huettel B."/>
            <person name="Barry K.W."/>
            <person name="Haridas S."/>
            <person name="Chen C."/>
            <person name="Bauer D."/>
            <person name="Andreopoulos W."/>
            <person name="Pangilinan J."/>
            <person name="LaButti K."/>
            <person name="Riley R."/>
            <person name="Lipzen A."/>
            <person name="Clum A."/>
            <person name="Drula E."/>
            <person name="Henrissat B."/>
            <person name="Kohler A."/>
            <person name="Grigoriev I.V."/>
            <person name="Martin F.M."/>
            <person name="Hacquard S."/>
        </authorList>
    </citation>
    <scope>NUCLEOTIDE SEQUENCE</scope>
    <source>
        <strain evidence="4">FSSC 5 MPI-SDFR-AT-0091</strain>
    </source>
</reference>
<accession>A0A9P9L847</accession>
<evidence type="ECO:0000313" key="4">
    <source>
        <dbReference type="EMBL" id="KAH7275971.1"/>
    </source>
</evidence>
<feature type="coiled-coil region" evidence="1">
    <location>
        <begin position="265"/>
        <end position="320"/>
    </location>
</feature>
<comment type="caution">
    <text evidence="4">The sequence shown here is derived from an EMBL/GenBank/DDBJ whole genome shotgun (WGS) entry which is preliminary data.</text>
</comment>
<organism evidence="4 5">
    <name type="scientific">Fusarium solani</name>
    <name type="common">Filamentous fungus</name>
    <dbReference type="NCBI Taxonomy" id="169388"/>
    <lineage>
        <taxon>Eukaryota</taxon>
        <taxon>Fungi</taxon>
        <taxon>Dikarya</taxon>
        <taxon>Ascomycota</taxon>
        <taxon>Pezizomycotina</taxon>
        <taxon>Sordariomycetes</taxon>
        <taxon>Hypocreomycetidae</taxon>
        <taxon>Hypocreales</taxon>
        <taxon>Nectriaceae</taxon>
        <taxon>Fusarium</taxon>
        <taxon>Fusarium solani species complex</taxon>
    </lineage>
</organism>
<evidence type="ECO:0000313" key="5">
    <source>
        <dbReference type="Proteomes" id="UP000736672"/>
    </source>
</evidence>
<protein>
    <recommendedName>
        <fullName evidence="3">Complex 1 LYR protein domain-containing protein</fullName>
    </recommendedName>
</protein>